<gene>
    <name evidence="1" type="ORF">OP8BY_1365</name>
</gene>
<evidence type="ECO:0008006" key="3">
    <source>
        <dbReference type="Google" id="ProtNLM"/>
    </source>
</evidence>
<comment type="caution">
    <text evidence="1">The sequence shown here is derived from an EMBL/GenBank/DDBJ whole genome shotgun (WGS) entry which is preliminary data.</text>
</comment>
<dbReference type="PANTHER" id="PTHR43405:SF1">
    <property type="entry name" value="GLYCOSYL HYDROLASE DIGH"/>
    <property type="match status" value="1"/>
</dbReference>
<dbReference type="AlphaFoldDB" id="A0A3E2BQ37"/>
<proteinExistence type="predicted"/>
<dbReference type="InterPro" id="IPR017853">
    <property type="entry name" value="GH"/>
</dbReference>
<dbReference type="EMBL" id="QUAH01000002">
    <property type="protein sequence ID" value="RFT16752.1"/>
    <property type="molecule type" value="Genomic_DNA"/>
</dbReference>
<name>A0A3E2BQ37_9BACT</name>
<protein>
    <recommendedName>
        <fullName evidence="3">Glycosyl hydrolase-like 10 domain-containing protein</fullName>
    </recommendedName>
</protein>
<accession>A0A3E2BQ37</accession>
<dbReference type="Gene3D" id="3.20.20.80">
    <property type="entry name" value="Glycosidases"/>
    <property type="match status" value="1"/>
</dbReference>
<evidence type="ECO:0000313" key="2">
    <source>
        <dbReference type="Proteomes" id="UP000257323"/>
    </source>
</evidence>
<dbReference type="InterPro" id="IPR052177">
    <property type="entry name" value="Divisome_Glycosyl_Hydrolase"/>
</dbReference>
<organism evidence="1 2">
    <name type="scientific">Candidatus Saccharicenans subterraneus</name>
    <dbReference type="NCBI Taxonomy" id="2508984"/>
    <lineage>
        <taxon>Bacteria</taxon>
        <taxon>Candidatus Aminicenantota</taxon>
        <taxon>Candidatus Aminicenantia</taxon>
        <taxon>Candidatus Aminicenantales</taxon>
        <taxon>Candidatus Saccharicenantaceae</taxon>
        <taxon>Candidatus Saccharicenans</taxon>
    </lineage>
</organism>
<reference evidence="1 2" key="1">
    <citation type="submission" date="2018-08" db="EMBL/GenBank/DDBJ databases">
        <title>Genome analysis of the thermophilic bacterium of the candidate phylum Aminicenantes from deep subsurface aquifer revealed its physiology and ecological role.</title>
        <authorList>
            <person name="Kadnikov V.V."/>
            <person name="Mardanov A.V."/>
            <person name="Beletsky A.V."/>
            <person name="Karnachuk O.V."/>
            <person name="Ravin N.V."/>
        </authorList>
    </citation>
    <scope>NUCLEOTIDE SEQUENCE [LARGE SCALE GENOMIC DNA]</scope>
    <source>
        <strain evidence="1">BY38</strain>
    </source>
</reference>
<dbReference type="Proteomes" id="UP000257323">
    <property type="component" value="Unassembled WGS sequence"/>
</dbReference>
<dbReference type="PANTHER" id="PTHR43405">
    <property type="entry name" value="GLYCOSYL HYDROLASE DIGH"/>
    <property type="match status" value="1"/>
</dbReference>
<sequence length="651" mass="74638">MLALVLLSLNAYAPAGSLPASSSSPYIIGVKVYQPVDRPEALFNAWKKLGINTAFISQELAGQENFIRLAREAGIKIFIILPVFYNPEKLKASPELSAITGEGRPAKDDWVEFVCPGNRAYRQELVEKARKLVEDYQLDGLSLDFIRHFVFWEKVYPGAEPDLLKTTCFCPDCLATFQEETGIKIPPEITGYPAAPAWILKNHRQAWQEWRNGQVASMVEEISLAVRQVNHFLLLNIHLVPWRQEDFGGARISVAAQDPKSLFRYVDYLSPMCYAHMVKRPPEWINSVVVDLKNIAPNPIIPSIQVKEAYLPQKLTLKEFDLCLQSALKPPSAGVVFWNWEALAESKEKQQVVSKRIREFTKQKETERSQTRQKLTVPRAGLRSSPYGARQPFPGVDYWLGAAGDMARRFPGSKPALVWIVSTMERDRARKDAQVYTSRTRLTFPAPSGGENNYENIVFADSDANEAYLEEFDRAGYQVWLQVEPAMADLPTLIDLVMERYSRHPCVIGFGVDVEWHRWSEQDNEGVAVTDDQARLWVERLRRWNPGYLLFLKHWEARKLPPAYRDGLAFIDDSQIFKSLDEIVLEFARWSRWFYPSPVGFQFGYPSDRPWWQKLSDPPADIGRAILEVAPNCSDLFWVDFTMKEIWPEKK</sequence>
<evidence type="ECO:0000313" key="1">
    <source>
        <dbReference type="EMBL" id="RFT16752.1"/>
    </source>
</evidence>
<dbReference type="SUPFAM" id="SSF51445">
    <property type="entry name" value="(Trans)glycosidases"/>
    <property type="match status" value="1"/>
</dbReference>